<evidence type="ECO:0000313" key="2">
    <source>
        <dbReference type="Proteomes" id="UP001381693"/>
    </source>
</evidence>
<feature type="non-terminal residue" evidence="1">
    <location>
        <position position="51"/>
    </location>
</feature>
<dbReference type="Proteomes" id="UP001381693">
    <property type="component" value="Unassembled WGS sequence"/>
</dbReference>
<feature type="non-terminal residue" evidence="1">
    <location>
        <position position="1"/>
    </location>
</feature>
<accession>A0AAN8WLI0</accession>
<dbReference type="AlphaFoldDB" id="A0AAN8WLI0"/>
<comment type="caution">
    <text evidence="1">The sequence shown here is derived from an EMBL/GenBank/DDBJ whole genome shotgun (WGS) entry which is preliminary data.</text>
</comment>
<name>A0AAN8WLI0_HALRR</name>
<organism evidence="1 2">
    <name type="scientific">Halocaridina rubra</name>
    <name type="common">Hawaiian red shrimp</name>
    <dbReference type="NCBI Taxonomy" id="373956"/>
    <lineage>
        <taxon>Eukaryota</taxon>
        <taxon>Metazoa</taxon>
        <taxon>Ecdysozoa</taxon>
        <taxon>Arthropoda</taxon>
        <taxon>Crustacea</taxon>
        <taxon>Multicrustacea</taxon>
        <taxon>Malacostraca</taxon>
        <taxon>Eumalacostraca</taxon>
        <taxon>Eucarida</taxon>
        <taxon>Decapoda</taxon>
        <taxon>Pleocyemata</taxon>
        <taxon>Caridea</taxon>
        <taxon>Atyoidea</taxon>
        <taxon>Atyidae</taxon>
        <taxon>Halocaridina</taxon>
    </lineage>
</organism>
<gene>
    <name evidence="1" type="ORF">SK128_003725</name>
</gene>
<protein>
    <submittedName>
        <fullName evidence="1">Uncharacterized protein</fullName>
    </submittedName>
</protein>
<evidence type="ECO:0000313" key="1">
    <source>
        <dbReference type="EMBL" id="KAK7068352.1"/>
    </source>
</evidence>
<reference evidence="1 2" key="1">
    <citation type="submission" date="2023-11" db="EMBL/GenBank/DDBJ databases">
        <title>Halocaridina rubra genome assembly.</title>
        <authorList>
            <person name="Smith C."/>
        </authorList>
    </citation>
    <scope>NUCLEOTIDE SEQUENCE [LARGE SCALE GENOMIC DNA]</scope>
    <source>
        <strain evidence="1">EP-1</strain>
        <tissue evidence="1">Whole</tissue>
    </source>
</reference>
<proteinExistence type="predicted"/>
<dbReference type="EMBL" id="JAXCGZ010017289">
    <property type="protein sequence ID" value="KAK7068352.1"/>
    <property type="molecule type" value="Genomic_DNA"/>
</dbReference>
<sequence length="51" mass="5467">DVTSSGNGRWGILSARLSGFPSNDVVRTSHKIASSPSRESSLTVLCRVKCF</sequence>
<keyword evidence="2" id="KW-1185">Reference proteome</keyword>